<evidence type="ECO:0000313" key="2">
    <source>
        <dbReference type="Proteomes" id="UP000267804"/>
    </source>
</evidence>
<gene>
    <name evidence="1" type="ORF">CSH63_17880</name>
</gene>
<name>A0A386WPI0_9ACTN</name>
<protein>
    <submittedName>
        <fullName evidence="1">Portal protein</fullName>
    </submittedName>
</protein>
<organism evidence="1 2">
    <name type="scientific">Micromonospora tulbaghiae</name>
    <dbReference type="NCBI Taxonomy" id="479978"/>
    <lineage>
        <taxon>Bacteria</taxon>
        <taxon>Bacillati</taxon>
        <taxon>Actinomycetota</taxon>
        <taxon>Actinomycetes</taxon>
        <taxon>Micromonosporales</taxon>
        <taxon>Micromonosporaceae</taxon>
        <taxon>Micromonospora</taxon>
    </lineage>
</organism>
<accession>A0A386WPI0</accession>
<reference evidence="1 2" key="1">
    <citation type="submission" date="2017-10" db="EMBL/GenBank/DDBJ databases">
        <title>Integration of genomic and chemical information greatly accelerates assignment of the full stereostructure of myelolactone, a potent inhibitor of myeloma from a marine-derived Micromonospora.</title>
        <authorList>
            <person name="Kim M.C."/>
            <person name="Machado H."/>
            <person name="Jensen P.R."/>
            <person name="Fenical W."/>
        </authorList>
    </citation>
    <scope>NUCLEOTIDE SEQUENCE [LARGE SCALE GENOMIC DNA]</scope>
    <source>
        <strain evidence="1 2">CNY-010</strain>
    </source>
</reference>
<dbReference type="EMBL" id="CP024087">
    <property type="protein sequence ID" value="AYF29300.1"/>
    <property type="molecule type" value="Genomic_DNA"/>
</dbReference>
<dbReference type="Proteomes" id="UP000267804">
    <property type="component" value="Chromosome"/>
</dbReference>
<sequence length="483" mass="52447">MNAERITLPGVADDDNRTLNGLLGQLAEKESRNRLRAAYYDMKRLTRLTGSVIPPQYWSLGIVLGWSARAVDILARRCNLDGFVWPGGTLDDLGWREVWEGNNLGSEVSQGVVSSLIHSTAFVVNHVGGKGEPSALIHFRDALDATGEWNARTRRLDSLLSVTGREDDHVTSLALYLDGRTIVAEKDSSGWTVEVQEHDYGVPAEPLPYKPRLGRAFGSSRISREVMGLQDQAVRALIRLEAHSDIYAIPDLWLLGADQSIFKNADGSLKASWQVVMGRIKGVPDDPDRDGDQLARADVKQFPAASPAPHLEALNAYAKMFARAASLPDTAVAITDLANPTSAEAYDASQHELIAEAEGATDDWSPYLRRAAVRALAMANGVKIRDVPAEWATIAPRWRDPRFLSRAAQADAGMKQLSAIPWLADTEVGLELLGLDPQQIERALADRRRAQAQQRTAMLAAAAQAARQDPVVAALDGSGGDAG</sequence>
<dbReference type="InterPro" id="IPR021145">
    <property type="entry name" value="Portal_protein_SPP1_Gp6-like"/>
</dbReference>
<dbReference type="AlphaFoldDB" id="A0A386WPI0"/>
<proteinExistence type="predicted"/>
<dbReference type="KEGG" id="mtua:CSH63_17880"/>
<dbReference type="Pfam" id="PF05133">
    <property type="entry name" value="SPP1_portal"/>
    <property type="match status" value="1"/>
</dbReference>
<evidence type="ECO:0000313" key="1">
    <source>
        <dbReference type="EMBL" id="AYF29300.1"/>
    </source>
</evidence>